<dbReference type="Proteomes" id="UP000661077">
    <property type="component" value="Unassembled WGS sequence"/>
</dbReference>
<sequence length="210" mass="23479">MSRKALSILWWMIGVFALTFSLLAFLRTRGQDVPGEIFGILEMNPAEVAALAVPVAFAAYSLLLYLTCMWCKECGGNHWASRIPIARFGPEDVDPEHPGGQGFQGVVIGLVLILPMIILVLLGVQYLRGSIYFSIKRGPTELLGMEWLGHFYTATIYSATQGRAGFFRFGSATGPQYYPVLTWIYLCWFIGMVITFGVTLKRIFRAKLEH</sequence>
<feature type="transmembrane region" description="Helical" evidence="1">
    <location>
        <begin position="46"/>
        <end position="66"/>
    </location>
</feature>
<evidence type="ECO:0000313" key="2">
    <source>
        <dbReference type="EMBL" id="MBM0106507.1"/>
    </source>
</evidence>
<gene>
    <name evidence="2" type="ORF">JM946_17395</name>
</gene>
<protein>
    <submittedName>
        <fullName evidence="2">Uncharacterized protein</fullName>
    </submittedName>
</protein>
<dbReference type="RefSeq" id="WP_203168605.1">
    <property type="nucleotide sequence ID" value="NZ_JAEVLS010000003.1"/>
</dbReference>
<keyword evidence="1" id="KW-0812">Transmembrane</keyword>
<evidence type="ECO:0000256" key="1">
    <source>
        <dbReference type="SAM" id="Phobius"/>
    </source>
</evidence>
<keyword evidence="3" id="KW-1185">Reference proteome</keyword>
<organism evidence="2 3">
    <name type="scientific">Steroidobacter gossypii</name>
    <dbReference type="NCBI Taxonomy" id="2805490"/>
    <lineage>
        <taxon>Bacteria</taxon>
        <taxon>Pseudomonadati</taxon>
        <taxon>Pseudomonadota</taxon>
        <taxon>Gammaproteobacteria</taxon>
        <taxon>Steroidobacterales</taxon>
        <taxon>Steroidobacteraceae</taxon>
        <taxon>Steroidobacter</taxon>
    </lineage>
</organism>
<keyword evidence="1" id="KW-1133">Transmembrane helix</keyword>
<accession>A0ABS1WZW4</accession>
<comment type="caution">
    <text evidence="2">The sequence shown here is derived from an EMBL/GenBank/DDBJ whole genome shotgun (WGS) entry which is preliminary data.</text>
</comment>
<feature type="transmembrane region" description="Helical" evidence="1">
    <location>
        <begin position="177"/>
        <end position="200"/>
    </location>
</feature>
<evidence type="ECO:0000313" key="3">
    <source>
        <dbReference type="Proteomes" id="UP000661077"/>
    </source>
</evidence>
<keyword evidence="1" id="KW-0472">Membrane</keyword>
<proteinExistence type="predicted"/>
<dbReference type="EMBL" id="JAEVLS010000003">
    <property type="protein sequence ID" value="MBM0106507.1"/>
    <property type="molecule type" value="Genomic_DNA"/>
</dbReference>
<name>A0ABS1WZW4_9GAMM</name>
<feature type="transmembrane region" description="Helical" evidence="1">
    <location>
        <begin position="106"/>
        <end position="127"/>
    </location>
</feature>
<reference evidence="2 3" key="1">
    <citation type="journal article" date="2021" name="Int. J. Syst. Evol. Microbiol.">
        <title>Steroidobacter gossypii sp. nov., isolated from soil of cotton cropping field.</title>
        <authorList>
            <person name="Huang R."/>
            <person name="Yang S."/>
            <person name="Zhen C."/>
            <person name="Liu W."/>
        </authorList>
    </citation>
    <scope>NUCLEOTIDE SEQUENCE [LARGE SCALE GENOMIC DNA]</scope>
    <source>
        <strain evidence="2 3">S1-65</strain>
    </source>
</reference>